<feature type="non-terminal residue" evidence="2">
    <location>
        <position position="370"/>
    </location>
</feature>
<dbReference type="EMBL" id="CALNXK010000161">
    <property type="protein sequence ID" value="CAH3171139.1"/>
    <property type="molecule type" value="Genomic_DNA"/>
</dbReference>
<sequence length="370" mass="41574">MSKAATEVIVNDIFGSEGLVHASEKTEYWAKVEELKKKWDTLEQKDTRRDPQFATYFVRHKADEVWNHLSAKVSREAGFGDEVQCNNVSESVNAVMKRWQNFEAKDMSTFVDDIKELVDKQRSDVNRAFLGLHSPYLVQEEYRDHVKPRAFLDATLEERKTIMKSVKVFVDPTRYQEVLRYRTKPGLPHTLNTPASNVSSGNDDFEGSSDMGNLGKEPVLGVRVGTILECLEGLLDTFAKKDVEALADKAVRLQTDDGIRTGFDKDTFSVRSTSTSKPHIVKRVGAGFSCDKECLGFVSRKICAHTVAAAAASHCLFQFISWFKKSRRGKENLTSLTTFSVNRAAGKKKSSQTIRHRSKSPDVMTNMAAC</sequence>
<dbReference type="Proteomes" id="UP001159405">
    <property type="component" value="Unassembled WGS sequence"/>
</dbReference>
<evidence type="ECO:0000313" key="3">
    <source>
        <dbReference type="Proteomes" id="UP001159405"/>
    </source>
</evidence>
<evidence type="ECO:0000256" key="1">
    <source>
        <dbReference type="SAM" id="MobiDB-lite"/>
    </source>
</evidence>
<evidence type="ECO:0000313" key="2">
    <source>
        <dbReference type="EMBL" id="CAH3171139.1"/>
    </source>
</evidence>
<feature type="region of interest" description="Disordered" evidence="1">
    <location>
        <begin position="186"/>
        <end position="208"/>
    </location>
</feature>
<feature type="compositionally biased region" description="Polar residues" evidence="1">
    <location>
        <begin position="190"/>
        <end position="202"/>
    </location>
</feature>
<evidence type="ECO:0008006" key="4">
    <source>
        <dbReference type="Google" id="ProtNLM"/>
    </source>
</evidence>
<proteinExistence type="predicted"/>
<organism evidence="2 3">
    <name type="scientific">Porites lobata</name>
    <dbReference type="NCBI Taxonomy" id="104759"/>
    <lineage>
        <taxon>Eukaryota</taxon>
        <taxon>Metazoa</taxon>
        <taxon>Cnidaria</taxon>
        <taxon>Anthozoa</taxon>
        <taxon>Hexacorallia</taxon>
        <taxon>Scleractinia</taxon>
        <taxon>Fungiina</taxon>
        <taxon>Poritidae</taxon>
        <taxon>Porites</taxon>
    </lineage>
</organism>
<protein>
    <recommendedName>
        <fullName evidence="4">SWIM-type domain-containing protein</fullName>
    </recommendedName>
</protein>
<name>A0ABN8R0Y8_9CNID</name>
<accession>A0ABN8R0Y8</accession>
<comment type="caution">
    <text evidence="2">The sequence shown here is derived from an EMBL/GenBank/DDBJ whole genome shotgun (WGS) entry which is preliminary data.</text>
</comment>
<reference evidence="2 3" key="1">
    <citation type="submission" date="2022-05" db="EMBL/GenBank/DDBJ databases">
        <authorList>
            <consortium name="Genoscope - CEA"/>
            <person name="William W."/>
        </authorList>
    </citation>
    <scope>NUCLEOTIDE SEQUENCE [LARGE SCALE GENOMIC DNA]</scope>
</reference>
<keyword evidence="3" id="KW-1185">Reference proteome</keyword>
<gene>
    <name evidence="2" type="ORF">PLOB_00011611</name>
</gene>